<dbReference type="SUPFAM" id="SSF55785">
    <property type="entry name" value="PYP-like sensor domain (PAS domain)"/>
    <property type="match status" value="1"/>
</dbReference>
<feature type="domain" description="Histidine kinase" evidence="7">
    <location>
        <begin position="586"/>
        <end position="807"/>
    </location>
</feature>
<evidence type="ECO:0000256" key="3">
    <source>
        <dbReference type="ARBA" id="ARBA00022553"/>
    </source>
</evidence>
<evidence type="ECO:0000256" key="4">
    <source>
        <dbReference type="ARBA" id="ARBA00022679"/>
    </source>
</evidence>
<dbReference type="InterPro" id="IPR001789">
    <property type="entry name" value="Sig_transdc_resp-reg_receiver"/>
</dbReference>
<reference evidence="12" key="1">
    <citation type="submission" date="2023-07" db="EMBL/GenBank/DDBJ databases">
        <title>Novel species isolated from saline lakes on Tibetan Plateau.</title>
        <authorList>
            <person name="Lu H."/>
        </authorList>
    </citation>
    <scope>NUCLEOTIDE SEQUENCE [LARGE SCALE GENOMIC DNA]</scope>
    <source>
        <strain evidence="12">CAK8W</strain>
    </source>
</reference>
<dbReference type="CDD" id="cd00082">
    <property type="entry name" value="HisKA"/>
    <property type="match status" value="1"/>
</dbReference>
<dbReference type="PROSITE" id="PS50113">
    <property type="entry name" value="PAC"/>
    <property type="match status" value="1"/>
</dbReference>
<evidence type="ECO:0000259" key="9">
    <source>
        <dbReference type="PROSITE" id="PS50112"/>
    </source>
</evidence>
<feature type="domain" description="PAS" evidence="9">
    <location>
        <begin position="443"/>
        <end position="514"/>
    </location>
</feature>
<evidence type="ECO:0000256" key="1">
    <source>
        <dbReference type="ARBA" id="ARBA00000085"/>
    </source>
</evidence>
<evidence type="ECO:0000259" key="8">
    <source>
        <dbReference type="PROSITE" id="PS50110"/>
    </source>
</evidence>
<dbReference type="SMART" id="SM00448">
    <property type="entry name" value="REC"/>
    <property type="match status" value="1"/>
</dbReference>
<feature type="domain" description="PAC" evidence="10">
    <location>
        <begin position="516"/>
        <end position="568"/>
    </location>
</feature>
<dbReference type="InterPro" id="IPR036641">
    <property type="entry name" value="HPT_dom_sf"/>
</dbReference>
<dbReference type="InterPro" id="IPR003661">
    <property type="entry name" value="HisK_dim/P_dom"/>
</dbReference>
<feature type="modified residue" description="4-aspartylphosphate" evidence="6">
    <location>
        <position position="877"/>
    </location>
</feature>
<keyword evidence="12" id="KW-1185">Reference proteome</keyword>
<organism evidence="11 12">
    <name type="scientific">Psychroflexus longus</name>
    <dbReference type="NCBI Taxonomy" id="2873596"/>
    <lineage>
        <taxon>Bacteria</taxon>
        <taxon>Pseudomonadati</taxon>
        <taxon>Bacteroidota</taxon>
        <taxon>Flavobacteriia</taxon>
        <taxon>Flavobacteriales</taxon>
        <taxon>Flavobacteriaceae</taxon>
        <taxon>Psychroflexus</taxon>
    </lineage>
</organism>
<comment type="catalytic activity">
    <reaction evidence="1">
        <text>ATP + protein L-histidine = ADP + protein N-phospho-L-histidine.</text>
        <dbReference type="EC" id="2.7.13.3"/>
    </reaction>
</comment>
<dbReference type="PANTHER" id="PTHR45339:SF5">
    <property type="entry name" value="HISTIDINE KINASE"/>
    <property type="match status" value="1"/>
</dbReference>
<dbReference type="PRINTS" id="PR00344">
    <property type="entry name" value="BCTRLSENSOR"/>
</dbReference>
<name>A0ABS7XEQ1_9FLAO</name>
<evidence type="ECO:0000256" key="6">
    <source>
        <dbReference type="PROSITE-ProRule" id="PRU00169"/>
    </source>
</evidence>
<dbReference type="Pfam" id="PF00512">
    <property type="entry name" value="HisKA"/>
    <property type="match status" value="1"/>
</dbReference>
<dbReference type="Gene3D" id="3.30.565.10">
    <property type="entry name" value="Histidine kinase-like ATPase, C-terminal domain"/>
    <property type="match status" value="1"/>
</dbReference>
<dbReference type="CDD" id="cd00130">
    <property type="entry name" value="PAS"/>
    <property type="match status" value="1"/>
</dbReference>
<dbReference type="SUPFAM" id="SSF55874">
    <property type="entry name" value="ATPase domain of HSP90 chaperone/DNA topoisomerase II/histidine kinase"/>
    <property type="match status" value="1"/>
</dbReference>
<dbReference type="SMART" id="SM00388">
    <property type="entry name" value="HisKA"/>
    <property type="match status" value="1"/>
</dbReference>
<dbReference type="Pfam" id="PF00072">
    <property type="entry name" value="Response_reg"/>
    <property type="match status" value="1"/>
</dbReference>
<dbReference type="SUPFAM" id="SSF55781">
    <property type="entry name" value="GAF domain-like"/>
    <property type="match status" value="1"/>
</dbReference>
<dbReference type="Gene3D" id="3.40.50.2300">
    <property type="match status" value="1"/>
</dbReference>
<dbReference type="Pfam" id="PF13426">
    <property type="entry name" value="PAS_9"/>
    <property type="match status" value="2"/>
</dbReference>
<dbReference type="EC" id="2.7.13.3" evidence="2"/>
<dbReference type="InterPro" id="IPR003594">
    <property type="entry name" value="HATPase_dom"/>
</dbReference>
<dbReference type="InterPro" id="IPR035965">
    <property type="entry name" value="PAS-like_dom_sf"/>
</dbReference>
<dbReference type="SMART" id="SM00091">
    <property type="entry name" value="PAS"/>
    <property type="match status" value="2"/>
</dbReference>
<sequence>MNLIVNVDSKLTHQQILEKIIPIYEDEIGCEAVCFINNDICIGDQFIIPDSLNQKHQNPEFFTKLHNGNFAKEKFAYDNFNDLHYYAYQLSELGWLILIDKYQLSDVLLENFNKPIIYLKSKLELACKTKSTNQLEKRLDTQSELVNEILSGVIIVKLDGSLFYLNKIAKKWTGIDDENLNDFKIFDIEENFKDHEEHKWLEHVEELKLVDDLKVEGEIRNVRNNKITFTDVSLKYFSINNKEFIIANLIDTTEKLSSKKKLGEEIELQDLLLKIAGKYLNINYSKIEETIQKSLGEIGTYIDADRVYIFDYNFKTETCSNTFEWCAKNISPEKDNLQDIPIKFFPEWIEKHRKKEPFIIDNIDELPDSGEQGLKAILSAQNIKSLITLPMLEGDNLLGFVGFDSVYDFKKYSTREIKLLSLFSHMLVNIQVRKQWENNFMTQRNRYRSIINNVNLGLIEVNKDFEIKFVNENFCNLLNYNAEELMNVNSLNTFLDSDAQLNLYEKLISLKEGENISLELRLFNKQKIQKPVFISICALIDKFNQTKGYLGSLIDLEEQKTIEQDLKTAKDKAEIASRAKETFLANISHEMRTPLHIINGTLSEVLKTDTNEHQSFLLKRGNLASNHLLNLVNNVLDIAKINSDEIQLIYKIESLYKTTEEVYNMLKPLADDKQIIFNFHFNLNLEVQFLFDAQKLNQVLINLISNAIKFTDNGSVDFYISQVNDCNKYSTIRFVIQDSGIGMTHDFKKDLFESFKREINFNVNAESGTGLGMPISKRLIKLMGSEIKVKTKKNYGSEFYFDLKLKKVFTETDPKNNKFDFENIAGKNILVTEDNLISQFLIEKKLKRQGANISKCNDGLEAIKLLKKQSFDLLLIDMQMPNLNGLETVKIIREELELEVPIVVITANVYSRDINKFKKYNIKDFVLKPFKDEDLYSSVSRVLEEKSSMLIPENDLKNTEETYLTETLLEIADDDIEFFNELKEIFQATIKETLIDMKLNMRQKNSEAILKILHKIKPSLIDLKQTDAVSRIRSIEQKDIKSYHEISENIEDIFKILTVLYSEIKDLEIPIP</sequence>
<evidence type="ECO:0000256" key="5">
    <source>
        <dbReference type="ARBA" id="ARBA00022777"/>
    </source>
</evidence>
<dbReference type="SUPFAM" id="SSF52172">
    <property type="entry name" value="CheY-like"/>
    <property type="match status" value="1"/>
</dbReference>
<dbReference type="InterPro" id="IPR000014">
    <property type="entry name" value="PAS"/>
</dbReference>
<keyword evidence="4" id="KW-0808">Transferase</keyword>
<dbReference type="CDD" id="cd17546">
    <property type="entry name" value="REC_hyHK_CKI1_RcsC-like"/>
    <property type="match status" value="1"/>
</dbReference>
<dbReference type="Proteomes" id="UP001199314">
    <property type="component" value="Unassembled WGS sequence"/>
</dbReference>
<dbReference type="InterPro" id="IPR036890">
    <property type="entry name" value="HATPase_C_sf"/>
</dbReference>
<accession>A0ABS7XEQ1</accession>
<dbReference type="SUPFAM" id="SSF47384">
    <property type="entry name" value="Homodimeric domain of signal transducing histidine kinase"/>
    <property type="match status" value="1"/>
</dbReference>
<dbReference type="Pfam" id="PF02518">
    <property type="entry name" value="HATPase_c"/>
    <property type="match status" value="1"/>
</dbReference>
<dbReference type="PROSITE" id="PS50109">
    <property type="entry name" value="HIS_KIN"/>
    <property type="match status" value="1"/>
</dbReference>
<keyword evidence="3 6" id="KW-0597">Phosphoprotein</keyword>
<feature type="domain" description="Response regulatory" evidence="8">
    <location>
        <begin position="828"/>
        <end position="943"/>
    </location>
</feature>
<dbReference type="InterPro" id="IPR000700">
    <property type="entry name" value="PAS-assoc_C"/>
</dbReference>
<dbReference type="PROSITE" id="PS50112">
    <property type="entry name" value="PAS"/>
    <property type="match status" value="1"/>
</dbReference>
<dbReference type="InterPro" id="IPR036097">
    <property type="entry name" value="HisK_dim/P_sf"/>
</dbReference>
<dbReference type="RefSeq" id="WP_224459796.1">
    <property type="nucleotide sequence ID" value="NZ_JAIQZE010000001.1"/>
</dbReference>
<dbReference type="InterPro" id="IPR005467">
    <property type="entry name" value="His_kinase_dom"/>
</dbReference>
<comment type="caution">
    <text evidence="11">The sequence shown here is derived from an EMBL/GenBank/DDBJ whole genome shotgun (WGS) entry which is preliminary data.</text>
</comment>
<dbReference type="InterPro" id="IPR029016">
    <property type="entry name" value="GAF-like_dom_sf"/>
</dbReference>
<dbReference type="SUPFAM" id="SSF47226">
    <property type="entry name" value="Histidine-containing phosphotransfer domain, HPT domain"/>
    <property type="match status" value="1"/>
</dbReference>
<dbReference type="PROSITE" id="PS50110">
    <property type="entry name" value="RESPONSE_REGULATORY"/>
    <property type="match status" value="1"/>
</dbReference>
<evidence type="ECO:0000313" key="12">
    <source>
        <dbReference type="Proteomes" id="UP001199314"/>
    </source>
</evidence>
<dbReference type="PANTHER" id="PTHR45339">
    <property type="entry name" value="HYBRID SIGNAL TRANSDUCTION HISTIDINE KINASE J"/>
    <property type="match status" value="1"/>
</dbReference>
<evidence type="ECO:0000259" key="7">
    <source>
        <dbReference type="PROSITE" id="PS50109"/>
    </source>
</evidence>
<evidence type="ECO:0000313" key="11">
    <source>
        <dbReference type="EMBL" id="MBZ9777413.1"/>
    </source>
</evidence>
<evidence type="ECO:0000259" key="10">
    <source>
        <dbReference type="PROSITE" id="PS50113"/>
    </source>
</evidence>
<dbReference type="SMART" id="SM00387">
    <property type="entry name" value="HATPase_c"/>
    <property type="match status" value="1"/>
</dbReference>
<gene>
    <name evidence="11" type="ORF">LB452_00630</name>
</gene>
<dbReference type="Gene3D" id="3.30.450.20">
    <property type="entry name" value="PAS domain"/>
    <property type="match status" value="2"/>
</dbReference>
<dbReference type="EMBL" id="JAIQZE010000001">
    <property type="protein sequence ID" value="MBZ9777413.1"/>
    <property type="molecule type" value="Genomic_DNA"/>
</dbReference>
<dbReference type="Gene3D" id="1.10.287.130">
    <property type="match status" value="1"/>
</dbReference>
<proteinExistence type="predicted"/>
<dbReference type="Gene3D" id="3.30.450.40">
    <property type="match status" value="1"/>
</dbReference>
<protein>
    <recommendedName>
        <fullName evidence="2">histidine kinase</fullName>
        <ecNumber evidence="2">2.7.13.3</ecNumber>
    </recommendedName>
</protein>
<dbReference type="NCBIfam" id="TIGR00229">
    <property type="entry name" value="sensory_box"/>
    <property type="match status" value="1"/>
</dbReference>
<dbReference type="InterPro" id="IPR003018">
    <property type="entry name" value="GAF"/>
</dbReference>
<keyword evidence="5" id="KW-0418">Kinase</keyword>
<dbReference type="InterPro" id="IPR011006">
    <property type="entry name" value="CheY-like_superfamily"/>
</dbReference>
<dbReference type="InterPro" id="IPR004358">
    <property type="entry name" value="Sig_transdc_His_kin-like_C"/>
</dbReference>
<dbReference type="Pfam" id="PF01590">
    <property type="entry name" value="GAF"/>
    <property type="match status" value="1"/>
</dbReference>
<evidence type="ECO:0000256" key="2">
    <source>
        <dbReference type="ARBA" id="ARBA00012438"/>
    </source>
</evidence>